<proteinExistence type="predicted"/>
<feature type="non-terminal residue" evidence="1">
    <location>
        <position position="1"/>
    </location>
</feature>
<comment type="caution">
    <text evidence="1">The sequence shown here is derived from an EMBL/GenBank/DDBJ whole genome shotgun (WGS) entry which is preliminary data.</text>
</comment>
<name>A0ABP0MGQ7_9DINO</name>
<protein>
    <recommendedName>
        <fullName evidence="3">Oxidoreductase</fullName>
    </recommendedName>
</protein>
<sequence length="121" mass="13091">FPQCDKVEILQGHFGGITPKPTTLFIINGAQDNAGLLHSLRTTSLPKEAALGRDEAGNWKTAALKEYPSGLCNALCCIVEEGQAMHGQEATDDIPVAFLETIGELTKDFDYSAERGLDFHV</sequence>
<evidence type="ECO:0000313" key="1">
    <source>
        <dbReference type="EMBL" id="CAK9050651.1"/>
    </source>
</evidence>
<gene>
    <name evidence="1" type="ORF">SCF082_LOCUS27906</name>
</gene>
<dbReference type="EMBL" id="CAXAMM010021813">
    <property type="protein sequence ID" value="CAK9050651.1"/>
    <property type="molecule type" value="Genomic_DNA"/>
</dbReference>
<organism evidence="1 2">
    <name type="scientific">Durusdinium trenchii</name>
    <dbReference type="NCBI Taxonomy" id="1381693"/>
    <lineage>
        <taxon>Eukaryota</taxon>
        <taxon>Sar</taxon>
        <taxon>Alveolata</taxon>
        <taxon>Dinophyceae</taxon>
        <taxon>Suessiales</taxon>
        <taxon>Symbiodiniaceae</taxon>
        <taxon>Durusdinium</taxon>
    </lineage>
</organism>
<dbReference type="Proteomes" id="UP001642464">
    <property type="component" value="Unassembled WGS sequence"/>
</dbReference>
<reference evidence="1 2" key="1">
    <citation type="submission" date="2024-02" db="EMBL/GenBank/DDBJ databases">
        <authorList>
            <person name="Chen Y."/>
            <person name="Shah S."/>
            <person name="Dougan E. K."/>
            <person name="Thang M."/>
            <person name="Chan C."/>
        </authorList>
    </citation>
    <scope>NUCLEOTIDE SEQUENCE [LARGE SCALE GENOMIC DNA]</scope>
</reference>
<keyword evidence="2" id="KW-1185">Reference proteome</keyword>
<accession>A0ABP0MGQ7</accession>
<evidence type="ECO:0008006" key="3">
    <source>
        <dbReference type="Google" id="ProtNLM"/>
    </source>
</evidence>
<evidence type="ECO:0000313" key="2">
    <source>
        <dbReference type="Proteomes" id="UP001642464"/>
    </source>
</evidence>